<comment type="caution">
    <text evidence="2">The sequence shown here is derived from an EMBL/GenBank/DDBJ whole genome shotgun (WGS) entry which is preliminary data.</text>
</comment>
<dbReference type="Proteomes" id="UP001151760">
    <property type="component" value="Unassembled WGS sequence"/>
</dbReference>
<feature type="compositionally biased region" description="Basic and acidic residues" evidence="1">
    <location>
        <begin position="353"/>
        <end position="366"/>
    </location>
</feature>
<accession>A0ABQ5B5B6</accession>
<feature type="compositionally biased region" description="Basic and acidic residues" evidence="1">
    <location>
        <begin position="407"/>
        <end position="416"/>
    </location>
</feature>
<feature type="region of interest" description="Disordered" evidence="1">
    <location>
        <begin position="277"/>
        <end position="481"/>
    </location>
</feature>
<feature type="compositionally biased region" description="Low complexity" evidence="1">
    <location>
        <begin position="445"/>
        <end position="460"/>
    </location>
</feature>
<evidence type="ECO:0000256" key="1">
    <source>
        <dbReference type="SAM" id="MobiDB-lite"/>
    </source>
</evidence>
<protein>
    <submittedName>
        <fullName evidence="2">Uncharacterized protein</fullName>
    </submittedName>
</protein>
<evidence type="ECO:0000313" key="3">
    <source>
        <dbReference type="Proteomes" id="UP001151760"/>
    </source>
</evidence>
<feature type="compositionally biased region" description="Basic and acidic residues" evidence="1">
    <location>
        <begin position="285"/>
        <end position="327"/>
    </location>
</feature>
<feature type="compositionally biased region" description="Low complexity" evidence="1">
    <location>
        <begin position="242"/>
        <end position="253"/>
    </location>
</feature>
<sequence length="481" mass="54522">MYQPWRTFASIINRCLSGKISLDRLRLSRVQILWGLFHKKDVDFAELLWEDFHYQTNYRQTSVRRRKSMPYPRFTKVFIHHFLSKHKSMSKRHGLFMITIKHDAVLGRLKFVNKGKDNQRYGMSIPDVMVNNDIKNSKAYQTYLALSTGVIILKKARKGMKTTATPIRRSSISADEDMTPDPEEATRKPTCVVSRDTLNVSKKKTLDQSQKLKGIEMLSDAAQLEIDTQKAIKASRRAHRIQQQTGGSSEGSGITPEVLDKQRPILLTQVKELGSDEEEIILTSEDERTQSEREVAESQKSDEETADDEHVHTDDEYYDDKTDKHDDADMELNNVDNTDAAKDDQEMANAEKASSKKTEEEKHDDQLESTAQNVLQKTPALLAQSSSTHGQSSSKQLTSGVVNPDQVQRKRDRGDDQDPNTGLDKGKKKKRKGKDSKPSKDKVETGSSSKGKTQSKPSSTIKPINPEEPLHESEMDMEESI</sequence>
<reference evidence="2" key="1">
    <citation type="journal article" date="2022" name="Int. J. Mol. Sci.">
        <title>Draft Genome of Tanacetum Coccineum: Genomic Comparison of Closely Related Tanacetum-Family Plants.</title>
        <authorList>
            <person name="Yamashiro T."/>
            <person name="Shiraishi A."/>
            <person name="Nakayama K."/>
            <person name="Satake H."/>
        </authorList>
    </citation>
    <scope>NUCLEOTIDE SEQUENCE</scope>
</reference>
<evidence type="ECO:0000313" key="2">
    <source>
        <dbReference type="EMBL" id="GJT09454.1"/>
    </source>
</evidence>
<gene>
    <name evidence="2" type="ORF">Tco_0856496</name>
</gene>
<dbReference type="EMBL" id="BQNB010012908">
    <property type="protein sequence ID" value="GJT09454.1"/>
    <property type="molecule type" value="Genomic_DNA"/>
</dbReference>
<organism evidence="2 3">
    <name type="scientific">Tanacetum coccineum</name>
    <dbReference type="NCBI Taxonomy" id="301880"/>
    <lineage>
        <taxon>Eukaryota</taxon>
        <taxon>Viridiplantae</taxon>
        <taxon>Streptophyta</taxon>
        <taxon>Embryophyta</taxon>
        <taxon>Tracheophyta</taxon>
        <taxon>Spermatophyta</taxon>
        <taxon>Magnoliopsida</taxon>
        <taxon>eudicotyledons</taxon>
        <taxon>Gunneridae</taxon>
        <taxon>Pentapetalae</taxon>
        <taxon>asterids</taxon>
        <taxon>campanulids</taxon>
        <taxon>Asterales</taxon>
        <taxon>Asteraceae</taxon>
        <taxon>Asteroideae</taxon>
        <taxon>Anthemideae</taxon>
        <taxon>Anthemidinae</taxon>
        <taxon>Tanacetum</taxon>
    </lineage>
</organism>
<feature type="region of interest" description="Disordered" evidence="1">
    <location>
        <begin position="235"/>
        <end position="260"/>
    </location>
</feature>
<feature type="compositionally biased region" description="Low complexity" evidence="1">
    <location>
        <begin position="384"/>
        <end position="396"/>
    </location>
</feature>
<keyword evidence="3" id="KW-1185">Reference proteome</keyword>
<name>A0ABQ5B5B6_9ASTR</name>
<feature type="compositionally biased region" description="Basic and acidic residues" evidence="1">
    <location>
        <begin position="435"/>
        <end position="444"/>
    </location>
</feature>
<reference evidence="2" key="2">
    <citation type="submission" date="2022-01" db="EMBL/GenBank/DDBJ databases">
        <authorList>
            <person name="Yamashiro T."/>
            <person name="Shiraishi A."/>
            <person name="Satake H."/>
            <person name="Nakayama K."/>
        </authorList>
    </citation>
    <scope>NUCLEOTIDE SEQUENCE</scope>
</reference>
<proteinExistence type="predicted"/>